<name>A0AA39NL38_9AGAR</name>
<keyword evidence="9" id="KW-0256">Endoplasmic reticulum</keyword>
<keyword evidence="6" id="KW-0813">Transport</keyword>
<reference evidence="17" key="1">
    <citation type="submission" date="2023-06" db="EMBL/GenBank/DDBJ databases">
        <authorList>
            <consortium name="Lawrence Berkeley National Laboratory"/>
            <person name="Ahrendt S."/>
            <person name="Sahu N."/>
            <person name="Indic B."/>
            <person name="Wong-Bajracharya J."/>
            <person name="Merenyi Z."/>
            <person name="Ke H.-M."/>
            <person name="Monk M."/>
            <person name="Kocsube S."/>
            <person name="Drula E."/>
            <person name="Lipzen A."/>
            <person name="Balint B."/>
            <person name="Henrissat B."/>
            <person name="Andreopoulos B."/>
            <person name="Martin F.M."/>
            <person name="Harder C.B."/>
            <person name="Rigling D."/>
            <person name="Ford K.L."/>
            <person name="Foster G.D."/>
            <person name="Pangilinan J."/>
            <person name="Papanicolaou A."/>
            <person name="Barry K."/>
            <person name="LaButti K."/>
            <person name="Viragh M."/>
            <person name="Koriabine M."/>
            <person name="Yan M."/>
            <person name="Riley R."/>
            <person name="Champramary S."/>
            <person name="Plett K.L."/>
            <person name="Tsai I.J."/>
            <person name="Slot J."/>
            <person name="Sipos G."/>
            <person name="Plett J."/>
            <person name="Nagy L.G."/>
            <person name="Grigoriev I.V."/>
        </authorList>
    </citation>
    <scope>NUCLEOTIDE SEQUENCE</scope>
    <source>
        <strain evidence="17">ICMP 16352</strain>
    </source>
</reference>
<evidence type="ECO:0000256" key="6">
    <source>
        <dbReference type="ARBA" id="ARBA00022448"/>
    </source>
</evidence>
<organism evidence="17 18">
    <name type="scientific">Armillaria novae-zelandiae</name>
    <dbReference type="NCBI Taxonomy" id="153914"/>
    <lineage>
        <taxon>Eukaryota</taxon>
        <taxon>Fungi</taxon>
        <taxon>Dikarya</taxon>
        <taxon>Basidiomycota</taxon>
        <taxon>Agaricomycotina</taxon>
        <taxon>Agaricomycetes</taxon>
        <taxon>Agaricomycetidae</taxon>
        <taxon>Agaricales</taxon>
        <taxon>Marasmiineae</taxon>
        <taxon>Physalacriaceae</taxon>
        <taxon>Armillaria</taxon>
    </lineage>
</organism>
<evidence type="ECO:0000256" key="4">
    <source>
        <dbReference type="ARBA" id="ARBA00013507"/>
    </source>
</evidence>
<keyword evidence="18" id="KW-1185">Reference proteome</keyword>
<dbReference type="GO" id="GO:0030127">
    <property type="term" value="C:COPII vesicle coat"/>
    <property type="evidence" value="ECO:0007669"/>
    <property type="project" value="TreeGrafter"/>
</dbReference>
<evidence type="ECO:0000313" key="18">
    <source>
        <dbReference type="Proteomes" id="UP001175227"/>
    </source>
</evidence>
<dbReference type="InterPro" id="IPR015943">
    <property type="entry name" value="WD40/YVTN_repeat-like_dom_sf"/>
</dbReference>
<evidence type="ECO:0000256" key="10">
    <source>
        <dbReference type="ARBA" id="ARBA00022892"/>
    </source>
</evidence>
<sequence>MKLKEIHRTSTFTWSPSSSLPLIATGTVAGALDESFSNESQLEIWAPDFLDRNEFDLGIEGHSGPKGAVKNTARFNRLAWGYVDSSRPQGIIAAGMENGELALWDPEKILAGASSSESLILRNNNHTGPVRALDFNPLHTHLFSSGAVNGEVWIWDLKDPTKPYAPTSGSRSTKLDKITSIAWNQQVPYVLAGASTTGYTVVWDLRGKREVVALAYGGGAGTLAGQVSATSGLAVGGRSGMSAIAWHPDDASRLVTASEDDSFPMIMVWDLRNARAPEMIATGHDKGVLSLSWCKQDADMLLSCGKDNRVLCWNPQTSEIIGELPSVSKSAFDVKWCPRNPDLLAIACFDGTVGIHSIQSFNEPAVVTAVLSLQTEFLPPGTPPSIVDLVKRAELAEPGACLEIELDDETSVWLDDNYEVVSSIRVGKFEVFDNKAVIRVATTFMHEAITRVVQSTISSRADSEEYQQGAAHVRLHGGGGGYKVPDWQLRRVSHEEKKTDEERGKGKKRKPTDDDGDDLVVPQPIVVFESAFGEGIKKLRFDLLRLCLGMGSVGAWGIGFKIRGKTRLTGIQVLMCVCTCSKELRDQSDELGQDGEIYASKGERGKWTLLEKEDPEHFSRFCLPRPMKEGGYRYFECEFSEEWTIKEDDKDENADISIHIIGSDEPLVIKARKLWETLIPAFQSHVADQKQGNAMPEAHTGPSIRIGDEVFGDLHRRKKMKDN</sequence>
<dbReference type="PANTHER" id="PTHR13923">
    <property type="entry name" value="SEC31-RELATED PROTEIN"/>
    <property type="match status" value="1"/>
</dbReference>
<keyword evidence="7 15" id="KW-0853">WD repeat</keyword>
<accession>A0AA39NL38</accession>
<dbReference type="InterPro" id="IPR040251">
    <property type="entry name" value="SEC31-like"/>
</dbReference>
<proteinExistence type="inferred from homology"/>
<evidence type="ECO:0000256" key="14">
    <source>
        <dbReference type="ARBA" id="ARBA00025471"/>
    </source>
</evidence>
<keyword evidence="11" id="KW-0653">Protein transport</keyword>
<evidence type="ECO:0000256" key="11">
    <source>
        <dbReference type="ARBA" id="ARBA00022927"/>
    </source>
</evidence>
<feature type="region of interest" description="Disordered" evidence="16">
    <location>
        <begin position="493"/>
        <end position="517"/>
    </location>
</feature>
<evidence type="ECO:0000256" key="3">
    <source>
        <dbReference type="ARBA" id="ARBA00009358"/>
    </source>
</evidence>
<dbReference type="GO" id="GO:0070971">
    <property type="term" value="C:endoplasmic reticulum exit site"/>
    <property type="evidence" value="ECO:0007669"/>
    <property type="project" value="TreeGrafter"/>
</dbReference>
<dbReference type="InterPro" id="IPR001680">
    <property type="entry name" value="WD40_rpt"/>
</dbReference>
<evidence type="ECO:0000256" key="9">
    <source>
        <dbReference type="ARBA" id="ARBA00022824"/>
    </source>
</evidence>
<evidence type="ECO:0000256" key="2">
    <source>
        <dbReference type="ARBA" id="ARBA00004397"/>
    </source>
</evidence>
<keyword evidence="10" id="KW-0931">ER-Golgi transport</keyword>
<comment type="subcellular location">
    <subcellularLocation>
        <location evidence="1">Cytoplasmic vesicle</location>
        <location evidence="1">COPII-coated vesicle membrane</location>
        <topology evidence="1">Peripheral membrane protein</topology>
        <orientation evidence="1">Cytoplasmic side</orientation>
    </subcellularLocation>
    <subcellularLocation>
        <location evidence="2">Endoplasmic reticulum membrane</location>
        <topology evidence="2">Peripheral membrane protein</topology>
        <orientation evidence="2">Cytoplasmic side</orientation>
    </subcellularLocation>
</comment>
<comment type="caution">
    <text evidence="17">The sequence shown here is derived from an EMBL/GenBank/DDBJ whole genome shotgun (WGS) entry which is preliminary data.</text>
</comment>
<gene>
    <name evidence="17" type="ORF">IW261DRAFT_1519669</name>
</gene>
<comment type="similarity">
    <text evidence="3">Belongs to the WD repeat SEC31 family.</text>
</comment>
<evidence type="ECO:0000256" key="1">
    <source>
        <dbReference type="ARBA" id="ARBA00004299"/>
    </source>
</evidence>
<evidence type="ECO:0000256" key="15">
    <source>
        <dbReference type="PROSITE-ProRule" id="PRU00221"/>
    </source>
</evidence>
<feature type="repeat" description="WD" evidence="15">
    <location>
        <begin position="281"/>
        <end position="323"/>
    </location>
</feature>
<dbReference type="FunFam" id="2.130.10.10:FF:000193">
    <property type="entry name" value="Protein transport protein SEC31, putative"/>
    <property type="match status" value="1"/>
</dbReference>
<dbReference type="Pfam" id="PF00400">
    <property type="entry name" value="WD40"/>
    <property type="match status" value="2"/>
</dbReference>
<dbReference type="SUPFAM" id="SSF50978">
    <property type="entry name" value="WD40 repeat-like"/>
    <property type="match status" value="1"/>
</dbReference>
<dbReference type="AlphaFoldDB" id="A0AA39NL38"/>
<dbReference type="Proteomes" id="UP001175227">
    <property type="component" value="Unassembled WGS sequence"/>
</dbReference>
<dbReference type="InterPro" id="IPR036322">
    <property type="entry name" value="WD40_repeat_dom_sf"/>
</dbReference>
<keyword evidence="12" id="KW-0472">Membrane</keyword>
<evidence type="ECO:0000256" key="7">
    <source>
        <dbReference type="ARBA" id="ARBA00022574"/>
    </source>
</evidence>
<evidence type="ECO:0000256" key="12">
    <source>
        <dbReference type="ARBA" id="ARBA00023136"/>
    </source>
</evidence>
<dbReference type="PROSITE" id="PS50082">
    <property type="entry name" value="WD_REPEATS_2"/>
    <property type="match status" value="2"/>
</dbReference>
<dbReference type="GO" id="GO:0005789">
    <property type="term" value="C:endoplasmic reticulum membrane"/>
    <property type="evidence" value="ECO:0007669"/>
    <property type="project" value="UniProtKB-SubCell"/>
</dbReference>
<dbReference type="Gene3D" id="2.130.10.10">
    <property type="entry name" value="YVTN repeat-like/Quinoprotein amine dehydrogenase"/>
    <property type="match status" value="1"/>
</dbReference>
<dbReference type="PANTHER" id="PTHR13923:SF11">
    <property type="entry name" value="SECRETORY 31, ISOFORM D"/>
    <property type="match status" value="1"/>
</dbReference>
<keyword evidence="8" id="KW-0677">Repeat</keyword>
<feature type="compositionally biased region" description="Basic and acidic residues" evidence="16">
    <location>
        <begin position="493"/>
        <end position="504"/>
    </location>
</feature>
<dbReference type="GO" id="GO:0007029">
    <property type="term" value="P:endoplasmic reticulum organization"/>
    <property type="evidence" value="ECO:0007669"/>
    <property type="project" value="TreeGrafter"/>
</dbReference>
<keyword evidence="13" id="KW-0968">Cytoplasmic vesicle</keyword>
<evidence type="ECO:0000256" key="8">
    <source>
        <dbReference type="ARBA" id="ARBA00022737"/>
    </source>
</evidence>
<dbReference type="SMART" id="SM00320">
    <property type="entry name" value="WD40"/>
    <property type="match status" value="5"/>
</dbReference>
<comment type="function">
    <text evidence="14">Component of the coat protein complex II (COPII) which promotes the formation of transport vesicles from the endoplasmic reticulum (ER). The coat has two main functions, the physical deformation of the endoplasmic reticulum membrane into vesicles and the selection of cargo molecules.</text>
</comment>
<evidence type="ECO:0000256" key="13">
    <source>
        <dbReference type="ARBA" id="ARBA00023329"/>
    </source>
</evidence>
<dbReference type="GO" id="GO:0015031">
    <property type="term" value="P:protein transport"/>
    <property type="evidence" value="ECO:0007669"/>
    <property type="project" value="UniProtKB-KW"/>
</dbReference>
<evidence type="ECO:0000256" key="5">
    <source>
        <dbReference type="ARBA" id="ARBA00021236"/>
    </source>
</evidence>
<dbReference type="GO" id="GO:0090110">
    <property type="term" value="P:COPII-coated vesicle cargo loading"/>
    <property type="evidence" value="ECO:0007669"/>
    <property type="project" value="TreeGrafter"/>
</dbReference>
<protein>
    <recommendedName>
        <fullName evidence="5">Protein transport protein SEC31</fullName>
    </recommendedName>
    <alternativeName>
        <fullName evidence="4">Protein transport protein sec31</fullName>
    </alternativeName>
</protein>
<evidence type="ECO:0000313" key="17">
    <source>
        <dbReference type="EMBL" id="KAK0467509.1"/>
    </source>
</evidence>
<evidence type="ECO:0000256" key="16">
    <source>
        <dbReference type="SAM" id="MobiDB-lite"/>
    </source>
</evidence>
<feature type="repeat" description="WD" evidence="15">
    <location>
        <begin position="123"/>
        <end position="165"/>
    </location>
</feature>
<dbReference type="GO" id="GO:0005198">
    <property type="term" value="F:structural molecule activity"/>
    <property type="evidence" value="ECO:0007669"/>
    <property type="project" value="TreeGrafter"/>
</dbReference>
<dbReference type="EMBL" id="JAUEPR010000075">
    <property type="protein sequence ID" value="KAK0467509.1"/>
    <property type="molecule type" value="Genomic_DNA"/>
</dbReference>